<dbReference type="EMBL" id="WEIK01000006">
    <property type="protein sequence ID" value="MVF49467.1"/>
    <property type="molecule type" value="Genomic_DNA"/>
</dbReference>
<accession>A0A7X3F105</accession>
<evidence type="ECO:0000313" key="1">
    <source>
        <dbReference type="EMBL" id="MVF49467.1"/>
    </source>
</evidence>
<reference evidence="1 2" key="1">
    <citation type="submission" date="2019-10" db="EMBL/GenBank/DDBJ databases">
        <title>XDR Pseudomonas monteilii producing IMP-16 from LCR.</title>
        <authorList>
            <person name="Ballaben A."/>
            <person name="Doi Y."/>
        </authorList>
    </citation>
    <scope>NUCLEOTIDE SEQUENCE [LARGE SCALE GENOMIC DNA]</scope>
    <source>
        <strain evidence="1 2">597/14</strain>
    </source>
</reference>
<comment type="caution">
    <text evidence="1">The sequence shown here is derived from an EMBL/GenBank/DDBJ whole genome shotgun (WGS) entry which is preliminary data.</text>
</comment>
<sequence>MSKIDWSKAPEWADGHGLVAHHGITEVWINMNQYAVVGAEDHAYPYGGGTGDHRHNFTRGQVQYITPRPGQWDGKGLPPVGVDCEYFDGGEWMRCEVVAHRNNAAVVLSDCYEAAFVPQKELRPIRTPGQVAAEERTKAIDELVKVTCINRGEAARIYDAGYRKKAAPLSPSPTWPT</sequence>
<dbReference type="RefSeq" id="WP_198035913.1">
    <property type="nucleotide sequence ID" value="NZ_CP146841.1"/>
</dbReference>
<name>A0A7X3F105_9PSED</name>
<dbReference type="AlphaFoldDB" id="A0A7X3F105"/>
<organism evidence="1 2">
    <name type="scientific">Pseudomonas monteilii</name>
    <dbReference type="NCBI Taxonomy" id="76759"/>
    <lineage>
        <taxon>Bacteria</taxon>
        <taxon>Pseudomonadati</taxon>
        <taxon>Pseudomonadota</taxon>
        <taxon>Gammaproteobacteria</taxon>
        <taxon>Pseudomonadales</taxon>
        <taxon>Pseudomonadaceae</taxon>
        <taxon>Pseudomonas</taxon>
    </lineage>
</organism>
<gene>
    <name evidence="1" type="ORF">F9Z43_09065</name>
</gene>
<evidence type="ECO:0000313" key="2">
    <source>
        <dbReference type="Proteomes" id="UP000440965"/>
    </source>
</evidence>
<protein>
    <submittedName>
        <fullName evidence="1">Uncharacterized protein</fullName>
    </submittedName>
</protein>
<proteinExistence type="predicted"/>
<dbReference type="Proteomes" id="UP000440965">
    <property type="component" value="Unassembled WGS sequence"/>
</dbReference>